<dbReference type="Proteomes" id="UP000008388">
    <property type="component" value="Segment"/>
</dbReference>
<proteinExistence type="predicted"/>
<accession>F8SJK5</accession>
<evidence type="ECO:0000313" key="1">
    <source>
        <dbReference type="EMBL" id="AEH03796.1"/>
    </source>
</evidence>
<gene>
    <name evidence="1" type="primary">373</name>
</gene>
<evidence type="ECO:0000313" key="2">
    <source>
        <dbReference type="Proteomes" id="UP000008388"/>
    </source>
</evidence>
<dbReference type="EMBL" id="HQ630627">
    <property type="protein sequence ID" value="AEH03796.1"/>
    <property type="molecule type" value="Genomic_DNA"/>
</dbReference>
<organismHost>
    <name type="scientific">Pseudomonas aeruginosa</name>
    <dbReference type="NCBI Taxonomy" id="287"/>
</organismHost>
<name>F8SJK5_BPPA3</name>
<keyword evidence="2" id="KW-1185">Reference proteome</keyword>
<dbReference type="GeneID" id="26643531"/>
<reference evidence="1 2" key="1">
    <citation type="journal article" date="2011" name="Microbiology">
        <title>The Pseudomonas aeruginosa generalized transducing phage phiPA3 is a new member of the phiKZ-like group of 'jumbo' phages, and infects model laboratory strains and clinical isolates from cystic fibrosis patients.</title>
        <authorList>
            <person name="Monson R."/>
            <person name="Foulds I."/>
            <person name="Foweraker J."/>
            <person name="Welch M."/>
            <person name="Salmond G.P."/>
        </authorList>
    </citation>
    <scope>NUCLEOTIDE SEQUENCE [LARGE SCALE GENOMIC DNA]</scope>
</reference>
<dbReference type="RefSeq" id="YP_009217452.1">
    <property type="nucleotide sequence ID" value="NC_028999.1"/>
</dbReference>
<dbReference type="KEGG" id="vg:26643531"/>
<organism evidence="1 2">
    <name type="scientific">Pseudomonas phage PhiPA3</name>
    <name type="common">Pseudomonas aeruginosa phage PhiPA3</name>
    <dbReference type="NCBI Taxonomy" id="998086"/>
    <lineage>
        <taxon>Viruses</taxon>
        <taxon>Duplodnaviria</taxon>
        <taxon>Heunggongvirae</taxon>
        <taxon>Uroviricota</taxon>
        <taxon>Caudoviricetes</taxon>
        <taxon>Chimalliviridae</taxon>
        <taxon>Miltoncavirus</taxon>
        <taxon>Miltoncavirus PhiPA3</taxon>
    </lineage>
</organism>
<sequence>MKAVLITGNPLFINNDVARAYYAAIVDYLTQRGVEVIMDKGKPDTCPPQADFYIGHSRGADRVVCFESQPGLGIADNFLRFGVIGGYIHPKDEEWQSKSRTKFSDPPEEHFEFIQDQKDAIDRMIAKILFKPAVEVPNMPARVIHRQSPGNRPRPR</sequence>
<dbReference type="OrthoDB" id="35550at10239"/>
<protein>
    <submittedName>
        <fullName evidence="1">Uncharacterized protein 373</fullName>
    </submittedName>
</protein>